<sequence length="155" mass="18361">MYATYIHFEYRDKPLNSRPAALTLRLITLITLLGREVRGLKCNFPSTEVTFKSRALSFHALELVKRVENADPYHFILKLLFGKTFASVFRIMDKIMPFKSFLITSIAAVNTGWRRITWWYFSNDEKSYVWIQFNGEFSVSNFQKRPFKNLVFRLD</sequence>
<dbReference type="AlphaFoldDB" id="A0AAV4QVQ0"/>
<organism evidence="1 2">
    <name type="scientific">Caerostris darwini</name>
    <dbReference type="NCBI Taxonomy" id="1538125"/>
    <lineage>
        <taxon>Eukaryota</taxon>
        <taxon>Metazoa</taxon>
        <taxon>Ecdysozoa</taxon>
        <taxon>Arthropoda</taxon>
        <taxon>Chelicerata</taxon>
        <taxon>Arachnida</taxon>
        <taxon>Araneae</taxon>
        <taxon>Araneomorphae</taxon>
        <taxon>Entelegynae</taxon>
        <taxon>Araneoidea</taxon>
        <taxon>Araneidae</taxon>
        <taxon>Caerostris</taxon>
    </lineage>
</organism>
<keyword evidence="2" id="KW-1185">Reference proteome</keyword>
<dbReference type="EMBL" id="BPLQ01005149">
    <property type="protein sequence ID" value="GIY12946.1"/>
    <property type="molecule type" value="Genomic_DNA"/>
</dbReference>
<name>A0AAV4QVQ0_9ARAC</name>
<gene>
    <name evidence="1" type="ORF">CDAR_3471</name>
</gene>
<evidence type="ECO:0000313" key="1">
    <source>
        <dbReference type="EMBL" id="GIY12946.1"/>
    </source>
</evidence>
<accession>A0AAV4QVQ0</accession>
<dbReference type="Proteomes" id="UP001054837">
    <property type="component" value="Unassembled WGS sequence"/>
</dbReference>
<evidence type="ECO:0000313" key="2">
    <source>
        <dbReference type="Proteomes" id="UP001054837"/>
    </source>
</evidence>
<comment type="caution">
    <text evidence="1">The sequence shown here is derived from an EMBL/GenBank/DDBJ whole genome shotgun (WGS) entry which is preliminary data.</text>
</comment>
<reference evidence="1 2" key="1">
    <citation type="submission" date="2021-06" db="EMBL/GenBank/DDBJ databases">
        <title>Caerostris darwini draft genome.</title>
        <authorList>
            <person name="Kono N."/>
            <person name="Arakawa K."/>
        </authorList>
    </citation>
    <scope>NUCLEOTIDE SEQUENCE [LARGE SCALE GENOMIC DNA]</scope>
</reference>
<protein>
    <recommendedName>
        <fullName evidence="3">LAGLIDADG homing endonuclease</fullName>
    </recommendedName>
</protein>
<evidence type="ECO:0008006" key="3">
    <source>
        <dbReference type="Google" id="ProtNLM"/>
    </source>
</evidence>
<proteinExistence type="predicted"/>